<dbReference type="PROSITE" id="PS50042">
    <property type="entry name" value="CNMP_BINDING_3"/>
    <property type="match status" value="1"/>
</dbReference>
<evidence type="ECO:0000259" key="4">
    <source>
        <dbReference type="PROSITE" id="PS50042"/>
    </source>
</evidence>
<dbReference type="PROSITE" id="PS51063">
    <property type="entry name" value="HTH_CRP_2"/>
    <property type="match status" value="1"/>
</dbReference>
<evidence type="ECO:0000256" key="3">
    <source>
        <dbReference type="ARBA" id="ARBA00023163"/>
    </source>
</evidence>
<keyword evidence="7" id="KW-1185">Reference proteome</keyword>
<sequence>MKMLNQQYTSVLTSSMWFSSLPENLQSALLDKVRIRHLKAGQQLHAKGEEGIGFYGLCEGRLRVLNIGENGKEMLFALLGPGTWFGEISLFDDLPRTHNSVCEIDTVIAVIPKVAFNAVLKAHPELYPHFARLLCSRVRSAFQFIDSSAGLNLQHQLIKRLLMLTTSYGQHLPQDSAITLTLSQESLAQMINSSRQTVNQLLGDLQNQGLLHLHYGKITISRPSALFALLKDKE</sequence>
<dbReference type="Pfam" id="PF13545">
    <property type="entry name" value="HTH_Crp_2"/>
    <property type="match status" value="1"/>
</dbReference>
<accession>F5ZCG2</accession>
<dbReference type="Proteomes" id="UP000000683">
    <property type="component" value="Chromosome"/>
</dbReference>
<keyword evidence="2" id="KW-0238">DNA-binding</keyword>
<evidence type="ECO:0000256" key="1">
    <source>
        <dbReference type="ARBA" id="ARBA00023015"/>
    </source>
</evidence>
<dbReference type="AlphaFoldDB" id="F5ZCG2"/>
<dbReference type="Gene3D" id="1.10.10.10">
    <property type="entry name" value="Winged helix-like DNA-binding domain superfamily/Winged helix DNA-binding domain"/>
    <property type="match status" value="1"/>
</dbReference>
<evidence type="ECO:0000313" key="7">
    <source>
        <dbReference type="Proteomes" id="UP000000683"/>
    </source>
</evidence>
<keyword evidence="3" id="KW-0804">Transcription</keyword>
<dbReference type="EMBL" id="CP002339">
    <property type="protein sequence ID" value="AEF02555.1"/>
    <property type="molecule type" value="Genomic_DNA"/>
</dbReference>
<dbReference type="InterPro" id="IPR000595">
    <property type="entry name" value="cNMP-bd_dom"/>
</dbReference>
<proteinExistence type="predicted"/>
<dbReference type="RefSeq" id="WP_013783496.1">
    <property type="nucleotide sequence ID" value="NC_015554.1"/>
</dbReference>
<dbReference type="PANTHER" id="PTHR24567:SF74">
    <property type="entry name" value="HTH-TYPE TRANSCRIPTIONAL REGULATOR ARCR"/>
    <property type="match status" value="1"/>
</dbReference>
<feature type="domain" description="Cyclic nucleotide-binding" evidence="4">
    <location>
        <begin position="17"/>
        <end position="120"/>
    </location>
</feature>
<protein>
    <submittedName>
        <fullName evidence="6">Cyclic nucleotide-binding protein</fullName>
    </submittedName>
</protein>
<dbReference type="InterPro" id="IPR036390">
    <property type="entry name" value="WH_DNA-bd_sf"/>
</dbReference>
<dbReference type="GO" id="GO:0003700">
    <property type="term" value="F:DNA-binding transcription factor activity"/>
    <property type="evidence" value="ECO:0007669"/>
    <property type="project" value="TreeGrafter"/>
</dbReference>
<feature type="domain" description="HTH crp-type" evidence="5">
    <location>
        <begin position="151"/>
        <end position="224"/>
    </location>
</feature>
<name>F5ZCG2_ALTNA</name>
<dbReference type="KEGG" id="alt:ambt_05035"/>
<evidence type="ECO:0000259" key="5">
    <source>
        <dbReference type="PROSITE" id="PS51063"/>
    </source>
</evidence>
<reference evidence="6 7" key="1">
    <citation type="journal article" date="2011" name="J. Bacteriol.">
        <title>Complete genome sequence of the polycyclic aromatic hydrocarbon-degrading bacterium Alteromonas sp. strain SN2.</title>
        <authorList>
            <person name="Jin H.M."/>
            <person name="Jeong H."/>
            <person name="Moon E.J."/>
            <person name="Math R.K."/>
            <person name="Lee K."/>
            <person name="Kim H.J."/>
            <person name="Jeon C.O."/>
            <person name="Oh T.K."/>
            <person name="Kim J.F."/>
        </authorList>
    </citation>
    <scope>NUCLEOTIDE SEQUENCE [LARGE SCALE GENOMIC DNA]</scope>
    <source>
        <strain evidence="7">JCM 17741 / KACC 18427 / KCTC 11700BP / SN2</strain>
    </source>
</reference>
<dbReference type="GO" id="GO:0005829">
    <property type="term" value="C:cytosol"/>
    <property type="evidence" value="ECO:0007669"/>
    <property type="project" value="TreeGrafter"/>
</dbReference>
<dbReference type="GO" id="GO:0003677">
    <property type="term" value="F:DNA binding"/>
    <property type="evidence" value="ECO:0007669"/>
    <property type="project" value="UniProtKB-KW"/>
</dbReference>
<evidence type="ECO:0000313" key="6">
    <source>
        <dbReference type="EMBL" id="AEF02555.1"/>
    </source>
</evidence>
<dbReference type="SMART" id="SM00100">
    <property type="entry name" value="cNMP"/>
    <property type="match status" value="1"/>
</dbReference>
<dbReference type="HOGENOM" id="CLU_075053_3_4_6"/>
<dbReference type="InterPro" id="IPR050397">
    <property type="entry name" value="Env_Response_Regulators"/>
</dbReference>
<dbReference type="InterPro" id="IPR018490">
    <property type="entry name" value="cNMP-bd_dom_sf"/>
</dbReference>
<evidence type="ECO:0000256" key="2">
    <source>
        <dbReference type="ARBA" id="ARBA00023125"/>
    </source>
</evidence>
<dbReference type="SUPFAM" id="SSF51206">
    <property type="entry name" value="cAMP-binding domain-like"/>
    <property type="match status" value="1"/>
</dbReference>
<dbReference type="CDD" id="cd00038">
    <property type="entry name" value="CAP_ED"/>
    <property type="match status" value="1"/>
</dbReference>
<dbReference type="Gene3D" id="2.60.120.10">
    <property type="entry name" value="Jelly Rolls"/>
    <property type="match status" value="1"/>
</dbReference>
<dbReference type="InterPro" id="IPR012318">
    <property type="entry name" value="HTH_CRP"/>
</dbReference>
<dbReference type="SUPFAM" id="SSF46785">
    <property type="entry name" value="Winged helix' DNA-binding domain"/>
    <property type="match status" value="1"/>
</dbReference>
<dbReference type="InterPro" id="IPR036388">
    <property type="entry name" value="WH-like_DNA-bd_sf"/>
</dbReference>
<organism evidence="6 7">
    <name type="scientific">Alteromonas naphthalenivorans</name>
    <dbReference type="NCBI Taxonomy" id="715451"/>
    <lineage>
        <taxon>Bacteria</taxon>
        <taxon>Pseudomonadati</taxon>
        <taxon>Pseudomonadota</taxon>
        <taxon>Gammaproteobacteria</taxon>
        <taxon>Alteromonadales</taxon>
        <taxon>Alteromonadaceae</taxon>
        <taxon>Alteromonas/Salinimonas group</taxon>
        <taxon>Alteromonas</taxon>
    </lineage>
</organism>
<dbReference type="SMART" id="SM00419">
    <property type="entry name" value="HTH_CRP"/>
    <property type="match status" value="1"/>
</dbReference>
<keyword evidence="1" id="KW-0805">Transcription regulation</keyword>
<gene>
    <name evidence="6" type="ordered locus">ambt_05035</name>
</gene>
<dbReference type="eggNOG" id="COG0664">
    <property type="taxonomic scope" value="Bacteria"/>
</dbReference>
<dbReference type="PANTHER" id="PTHR24567">
    <property type="entry name" value="CRP FAMILY TRANSCRIPTIONAL REGULATORY PROTEIN"/>
    <property type="match status" value="1"/>
</dbReference>
<dbReference type="Pfam" id="PF00027">
    <property type="entry name" value="cNMP_binding"/>
    <property type="match status" value="1"/>
</dbReference>
<dbReference type="InterPro" id="IPR014710">
    <property type="entry name" value="RmlC-like_jellyroll"/>
</dbReference>